<keyword evidence="7" id="KW-1185">Reference proteome</keyword>
<dbReference type="GO" id="GO:0004601">
    <property type="term" value="F:peroxidase activity"/>
    <property type="evidence" value="ECO:0000318"/>
    <property type="project" value="GO_Central"/>
</dbReference>
<organism evidence="6 7">
    <name type="scientific">Klebsormidium nitens</name>
    <name type="common">Green alga</name>
    <name type="synonym">Ulothrix nitens</name>
    <dbReference type="NCBI Taxonomy" id="105231"/>
    <lineage>
        <taxon>Eukaryota</taxon>
        <taxon>Viridiplantae</taxon>
        <taxon>Streptophyta</taxon>
        <taxon>Klebsormidiophyceae</taxon>
        <taxon>Klebsormidiales</taxon>
        <taxon>Klebsormidiaceae</taxon>
        <taxon>Klebsormidium</taxon>
    </lineage>
</organism>
<protein>
    <recommendedName>
        <fullName evidence="4">Glutathione peroxidase</fullName>
    </recommendedName>
</protein>
<dbReference type="OMA" id="HMMKDID"/>
<evidence type="ECO:0000256" key="2">
    <source>
        <dbReference type="ARBA" id="ARBA00022559"/>
    </source>
</evidence>
<evidence type="ECO:0000313" key="7">
    <source>
        <dbReference type="Proteomes" id="UP000054558"/>
    </source>
</evidence>
<dbReference type="PANTHER" id="PTHR11592:SF78">
    <property type="entry name" value="GLUTATHIONE PEROXIDASE"/>
    <property type="match status" value="1"/>
</dbReference>
<dbReference type="SUPFAM" id="SSF52833">
    <property type="entry name" value="Thioredoxin-like"/>
    <property type="match status" value="1"/>
</dbReference>
<dbReference type="PROSITE" id="PS00460">
    <property type="entry name" value="GLUTATHIONE_PEROXID_1"/>
    <property type="match status" value="1"/>
</dbReference>
<accession>A0A0U9HJ24</accession>
<dbReference type="GO" id="GO:0006979">
    <property type="term" value="P:response to oxidative stress"/>
    <property type="evidence" value="ECO:0007669"/>
    <property type="project" value="InterPro"/>
</dbReference>
<dbReference type="AlphaFoldDB" id="A0A0U9HJ24"/>
<dbReference type="InterPro" id="IPR029759">
    <property type="entry name" value="GPX_AS"/>
</dbReference>
<proteinExistence type="inferred from homology"/>
<comment type="similarity">
    <text evidence="1 4">Belongs to the glutathione peroxidase family.</text>
</comment>
<dbReference type="Pfam" id="PF00255">
    <property type="entry name" value="GSHPx"/>
    <property type="match status" value="1"/>
</dbReference>
<dbReference type="InterPro" id="IPR036249">
    <property type="entry name" value="Thioredoxin-like_sf"/>
</dbReference>
<dbReference type="InterPro" id="IPR000889">
    <property type="entry name" value="Glutathione_peroxidase"/>
</dbReference>
<evidence type="ECO:0000256" key="4">
    <source>
        <dbReference type="RuleBase" id="RU000499"/>
    </source>
</evidence>
<evidence type="ECO:0000313" key="6">
    <source>
        <dbReference type="EMBL" id="GAQ79439.1"/>
    </source>
</evidence>
<dbReference type="STRING" id="105231.A0A0U9HJ24"/>
<evidence type="ECO:0000256" key="1">
    <source>
        <dbReference type="ARBA" id="ARBA00006926"/>
    </source>
</evidence>
<feature type="region of interest" description="Disordered" evidence="5">
    <location>
        <begin position="1"/>
        <end position="25"/>
    </location>
</feature>
<evidence type="ECO:0000256" key="5">
    <source>
        <dbReference type="SAM" id="MobiDB-lite"/>
    </source>
</evidence>
<dbReference type="PRINTS" id="PR01011">
    <property type="entry name" value="GLUTPROXDASE"/>
</dbReference>
<evidence type="ECO:0000256" key="3">
    <source>
        <dbReference type="ARBA" id="ARBA00023002"/>
    </source>
</evidence>
<dbReference type="PROSITE" id="PS51355">
    <property type="entry name" value="GLUTATHIONE_PEROXID_3"/>
    <property type="match status" value="1"/>
</dbReference>
<keyword evidence="3 4" id="KW-0560">Oxidoreductase</keyword>
<keyword evidence="2 4" id="KW-0575">Peroxidase</keyword>
<dbReference type="Gene3D" id="3.40.30.10">
    <property type="entry name" value="Glutaredoxin"/>
    <property type="match status" value="1"/>
</dbReference>
<sequence length="225" mass="25458">MTAMGCSASTAAASQPAPRSPKRKLEKLPKSFHALKVPDIRGNVIDFATFKGKVVLVINVASRCGHAMKNYREMVGLYKRYGGPEFEIIAVPCNQFFNQEPGSNEDIEDFVRKQGGEFMVAGKCNVNGQNMSPLYRYLKKYCKDHGAVGWNFTKYLISKSGEIVERYGYKIYPYSFERDIVRLLDGDYSNRPPLPRYDDEPLCVNNILFNRPTMQQILTAGPSNF</sequence>
<dbReference type="EMBL" id="DF236979">
    <property type="protein sequence ID" value="GAQ79439.1"/>
    <property type="molecule type" value="Genomic_DNA"/>
</dbReference>
<name>A0A0U9HJ24_KLENI</name>
<feature type="compositionally biased region" description="Low complexity" evidence="5">
    <location>
        <begin position="7"/>
        <end position="17"/>
    </location>
</feature>
<dbReference type="CDD" id="cd00340">
    <property type="entry name" value="GSH_Peroxidase"/>
    <property type="match status" value="1"/>
</dbReference>
<dbReference type="PANTHER" id="PTHR11592">
    <property type="entry name" value="GLUTATHIONE PEROXIDASE"/>
    <property type="match status" value="1"/>
</dbReference>
<dbReference type="OrthoDB" id="446890at2759"/>
<dbReference type="Proteomes" id="UP000054558">
    <property type="component" value="Unassembled WGS sequence"/>
</dbReference>
<reference evidence="6 7" key="1">
    <citation type="journal article" date="2014" name="Nat. Commun.">
        <title>Klebsormidium flaccidum genome reveals primary factors for plant terrestrial adaptation.</title>
        <authorList>
            <person name="Hori K."/>
            <person name="Maruyama F."/>
            <person name="Fujisawa T."/>
            <person name="Togashi T."/>
            <person name="Yamamoto N."/>
            <person name="Seo M."/>
            <person name="Sato S."/>
            <person name="Yamada T."/>
            <person name="Mori H."/>
            <person name="Tajima N."/>
            <person name="Moriyama T."/>
            <person name="Ikeuchi M."/>
            <person name="Watanabe M."/>
            <person name="Wada H."/>
            <person name="Kobayashi K."/>
            <person name="Saito M."/>
            <person name="Masuda T."/>
            <person name="Sasaki-Sekimoto Y."/>
            <person name="Mashiguchi K."/>
            <person name="Awai K."/>
            <person name="Shimojima M."/>
            <person name="Masuda S."/>
            <person name="Iwai M."/>
            <person name="Nobusawa T."/>
            <person name="Narise T."/>
            <person name="Kondo S."/>
            <person name="Saito H."/>
            <person name="Sato R."/>
            <person name="Murakawa M."/>
            <person name="Ihara Y."/>
            <person name="Oshima-Yamada Y."/>
            <person name="Ohtaka K."/>
            <person name="Satoh M."/>
            <person name="Sonobe K."/>
            <person name="Ishii M."/>
            <person name="Ohtani R."/>
            <person name="Kanamori-Sato M."/>
            <person name="Honoki R."/>
            <person name="Miyazaki D."/>
            <person name="Mochizuki H."/>
            <person name="Umetsu J."/>
            <person name="Higashi K."/>
            <person name="Shibata D."/>
            <person name="Kamiya Y."/>
            <person name="Sato N."/>
            <person name="Nakamura Y."/>
            <person name="Tabata S."/>
            <person name="Ida S."/>
            <person name="Kurokawa K."/>
            <person name="Ohta H."/>
        </authorList>
    </citation>
    <scope>NUCLEOTIDE SEQUENCE [LARGE SCALE GENOMIC DNA]</scope>
    <source>
        <strain evidence="6 7">NIES-2285</strain>
    </source>
</reference>
<gene>
    <name evidence="6" type="ORF">KFL_000300370</name>
</gene>